<feature type="domain" description="HPt" evidence="20">
    <location>
        <begin position="704"/>
        <end position="797"/>
    </location>
</feature>
<dbReference type="InterPro" id="IPR004358">
    <property type="entry name" value="Sig_transdc_His_kin-like_C"/>
</dbReference>
<dbReference type="PATRIC" id="fig|1263870.3.peg.5340"/>
<dbReference type="SMART" id="SM00448">
    <property type="entry name" value="REC"/>
    <property type="match status" value="2"/>
</dbReference>
<feature type="transmembrane region" description="Helical" evidence="17">
    <location>
        <begin position="20"/>
        <end position="38"/>
    </location>
</feature>
<reference evidence="21 22" key="1">
    <citation type="journal article" date="2013" name="Mar. Genomics">
        <title>Expression of sulfatases in Rhodopirellula baltica and the diversity of sulfatases in the genus Rhodopirellula.</title>
        <authorList>
            <person name="Wegner C.E."/>
            <person name="Richter-Heitmann T."/>
            <person name="Klindworth A."/>
            <person name="Klockow C."/>
            <person name="Richter M."/>
            <person name="Achstetter T."/>
            <person name="Glockner F.O."/>
            <person name="Harder J."/>
        </authorList>
    </citation>
    <scope>NUCLEOTIDE SEQUENCE [LARGE SCALE GENOMIC DNA]</scope>
    <source>
        <strain evidence="21 22">SM41</strain>
    </source>
</reference>
<dbReference type="Pfam" id="PF01627">
    <property type="entry name" value="Hpt"/>
    <property type="match status" value="1"/>
</dbReference>
<dbReference type="RefSeq" id="WP_008684748.1">
    <property type="nucleotide sequence ID" value="NZ_ANOH01000347.1"/>
</dbReference>
<comment type="caution">
    <text evidence="21">The sequence shown here is derived from an EMBL/GenBank/DDBJ whole genome shotgun (WGS) entry which is preliminary data.</text>
</comment>
<feature type="domain" description="Response regulatory" evidence="19">
    <location>
        <begin position="534"/>
        <end position="652"/>
    </location>
</feature>
<evidence type="ECO:0000256" key="16">
    <source>
        <dbReference type="SAM" id="MobiDB-lite"/>
    </source>
</evidence>
<feature type="transmembrane region" description="Helical" evidence="17">
    <location>
        <begin position="85"/>
        <end position="102"/>
    </location>
</feature>
<feature type="region of interest" description="Disordered" evidence="16">
    <location>
        <begin position="660"/>
        <end position="680"/>
    </location>
</feature>
<keyword evidence="13 17" id="KW-0472">Membrane</keyword>
<protein>
    <recommendedName>
        <fullName evidence="3">histidine kinase</fullName>
        <ecNumber evidence="3">2.7.13.3</ecNumber>
    </recommendedName>
</protein>
<dbReference type="SUPFAM" id="SSF55874">
    <property type="entry name" value="ATPase domain of HSP90 chaperone/DNA topoisomerase II/histidine kinase"/>
    <property type="match status" value="1"/>
</dbReference>
<evidence type="ECO:0000256" key="11">
    <source>
        <dbReference type="ARBA" id="ARBA00022989"/>
    </source>
</evidence>
<feature type="compositionally biased region" description="Polar residues" evidence="16">
    <location>
        <begin position="660"/>
        <end position="676"/>
    </location>
</feature>
<dbReference type="Pfam" id="PF00072">
    <property type="entry name" value="Response_reg"/>
    <property type="match status" value="2"/>
</dbReference>
<dbReference type="SUPFAM" id="SSF52172">
    <property type="entry name" value="CheY-like"/>
    <property type="match status" value="2"/>
</dbReference>
<evidence type="ECO:0000256" key="15">
    <source>
        <dbReference type="PROSITE-ProRule" id="PRU00169"/>
    </source>
</evidence>
<dbReference type="Gene3D" id="3.30.565.10">
    <property type="entry name" value="Histidine kinase-like ATPase, C-terminal domain"/>
    <property type="match status" value="1"/>
</dbReference>
<comment type="subcellular location">
    <subcellularLocation>
        <location evidence="2">Cell membrane</location>
        <topology evidence="2">Multi-pass membrane protein</topology>
    </subcellularLocation>
</comment>
<dbReference type="PANTHER" id="PTHR45339:SF1">
    <property type="entry name" value="HYBRID SIGNAL TRANSDUCTION HISTIDINE KINASE J"/>
    <property type="match status" value="1"/>
</dbReference>
<dbReference type="InterPro" id="IPR005467">
    <property type="entry name" value="His_kinase_dom"/>
</dbReference>
<organism evidence="21 22">
    <name type="scientific">Rhodopirellula sallentina SM41</name>
    <dbReference type="NCBI Taxonomy" id="1263870"/>
    <lineage>
        <taxon>Bacteria</taxon>
        <taxon>Pseudomonadati</taxon>
        <taxon>Planctomycetota</taxon>
        <taxon>Planctomycetia</taxon>
        <taxon>Pirellulales</taxon>
        <taxon>Pirellulaceae</taxon>
        <taxon>Rhodopirellula</taxon>
    </lineage>
</organism>
<dbReference type="PANTHER" id="PTHR45339">
    <property type="entry name" value="HYBRID SIGNAL TRANSDUCTION HISTIDINE KINASE J"/>
    <property type="match status" value="1"/>
</dbReference>
<dbReference type="InterPro" id="IPR011006">
    <property type="entry name" value="CheY-like_superfamily"/>
</dbReference>
<evidence type="ECO:0000256" key="2">
    <source>
        <dbReference type="ARBA" id="ARBA00004651"/>
    </source>
</evidence>
<dbReference type="SMART" id="SM00388">
    <property type="entry name" value="HisKA"/>
    <property type="match status" value="1"/>
</dbReference>
<dbReference type="Gene3D" id="1.10.287.130">
    <property type="match status" value="1"/>
</dbReference>
<keyword evidence="11 17" id="KW-1133">Transmembrane helix</keyword>
<evidence type="ECO:0000256" key="5">
    <source>
        <dbReference type="ARBA" id="ARBA00022553"/>
    </source>
</evidence>
<keyword evidence="6" id="KW-0808">Transferase</keyword>
<proteinExistence type="predicted"/>
<keyword evidence="4" id="KW-1003">Cell membrane</keyword>
<feature type="domain" description="Histidine kinase" evidence="18">
    <location>
        <begin position="136"/>
        <end position="378"/>
    </location>
</feature>
<dbReference type="InterPro" id="IPR003661">
    <property type="entry name" value="HisK_dim/P_dom"/>
</dbReference>
<evidence type="ECO:0000313" key="21">
    <source>
        <dbReference type="EMBL" id="EMI53496.1"/>
    </source>
</evidence>
<feature type="domain" description="Response regulatory" evidence="19">
    <location>
        <begin position="395"/>
        <end position="513"/>
    </location>
</feature>
<dbReference type="Gene3D" id="3.40.50.2300">
    <property type="match status" value="2"/>
</dbReference>
<name>M5U6J8_9BACT</name>
<evidence type="ECO:0000256" key="7">
    <source>
        <dbReference type="ARBA" id="ARBA00022692"/>
    </source>
</evidence>
<dbReference type="GO" id="GO:0000155">
    <property type="term" value="F:phosphorelay sensor kinase activity"/>
    <property type="evidence" value="ECO:0007669"/>
    <property type="project" value="InterPro"/>
</dbReference>
<evidence type="ECO:0000256" key="10">
    <source>
        <dbReference type="ARBA" id="ARBA00022840"/>
    </source>
</evidence>
<dbReference type="Pfam" id="PF02518">
    <property type="entry name" value="HATPase_c"/>
    <property type="match status" value="1"/>
</dbReference>
<dbReference type="Proteomes" id="UP000011885">
    <property type="component" value="Unassembled WGS sequence"/>
</dbReference>
<dbReference type="Pfam" id="PF00512">
    <property type="entry name" value="HisKA"/>
    <property type="match status" value="1"/>
</dbReference>
<evidence type="ECO:0000256" key="14">
    <source>
        <dbReference type="PROSITE-ProRule" id="PRU00110"/>
    </source>
</evidence>
<evidence type="ECO:0000256" key="6">
    <source>
        <dbReference type="ARBA" id="ARBA00022679"/>
    </source>
</evidence>
<keyword evidence="7 17" id="KW-0812">Transmembrane</keyword>
<evidence type="ECO:0000256" key="8">
    <source>
        <dbReference type="ARBA" id="ARBA00022741"/>
    </source>
</evidence>
<dbReference type="CDD" id="cd17546">
    <property type="entry name" value="REC_hyHK_CKI1_RcsC-like"/>
    <property type="match status" value="1"/>
</dbReference>
<feature type="modified residue" description="4-aspartylphosphate" evidence="15">
    <location>
        <position position="446"/>
    </location>
</feature>
<dbReference type="GO" id="GO:0005886">
    <property type="term" value="C:plasma membrane"/>
    <property type="evidence" value="ECO:0007669"/>
    <property type="project" value="UniProtKB-SubCell"/>
</dbReference>
<dbReference type="InterPro" id="IPR003594">
    <property type="entry name" value="HATPase_dom"/>
</dbReference>
<dbReference type="FunFam" id="1.10.287.130:FF:000003">
    <property type="entry name" value="Histidine kinase"/>
    <property type="match status" value="1"/>
</dbReference>
<evidence type="ECO:0000256" key="1">
    <source>
        <dbReference type="ARBA" id="ARBA00000085"/>
    </source>
</evidence>
<evidence type="ECO:0000256" key="3">
    <source>
        <dbReference type="ARBA" id="ARBA00012438"/>
    </source>
</evidence>
<dbReference type="InterPro" id="IPR036097">
    <property type="entry name" value="HisK_dim/P_sf"/>
</dbReference>
<evidence type="ECO:0000256" key="17">
    <source>
        <dbReference type="SAM" id="Phobius"/>
    </source>
</evidence>
<evidence type="ECO:0000259" key="20">
    <source>
        <dbReference type="PROSITE" id="PS50894"/>
    </source>
</evidence>
<keyword evidence="8" id="KW-0547">Nucleotide-binding</keyword>
<dbReference type="InterPro" id="IPR001789">
    <property type="entry name" value="Sig_transdc_resp-reg_receiver"/>
</dbReference>
<keyword evidence="5 15" id="KW-0597">Phosphoprotein</keyword>
<keyword evidence="12" id="KW-0902">Two-component regulatory system</keyword>
<evidence type="ECO:0000256" key="13">
    <source>
        <dbReference type="ARBA" id="ARBA00023136"/>
    </source>
</evidence>
<sequence length="800" mass="88368">MFERKNASKPTVNWTEKLRFRYAIAFLIAVALILANGYTSNQQRTELENFLKLAKGHEAGHSDAFMYLKTVTMARLDELQARENLILGLIVVTIFLSYVFLFEPVGRLLQHAIEQREHAMREAQEASRQKSHFLANMSHEIRTPMNGIIGMGELLSATRLQRDQRDYLNMIRQSADALLRLLNDILDFSKIEAGKLELESVSFCLRDCTESTARTLATKASEKGLELACRVSPDVPTRVIGDPGRLRQIISNLVGNAIKFTTEGEVVVVVETTEPPQSDAVPVDSEAGSELTSVGSMDTSQWLKFSVSDTGIGIPADKQALIFEEFSQADTSTTRQYGGTGLGLAICSQLVSMLNGIIGVESESGKGATFWFQIPLTVDDRSHAAVDIGRLHKLPVLIVDDNVTNRLILKGMCESWGMRVVQAASAREGFKLLKKYSQQIRLILTDCMMPEIDGFQFAKHVRKYRSAEQCTIIMLSSAIKPGDLANCEGLQIARCFPKPIVQSELLNGILATLEHRSQASQDETETSKRTQPRTILLAEDNPINQRVATDFLRKRGHHVHVVADGKQALDAVASQSFDLVLMDIHMPALDGFEATKRIRESDDEHVAALPIIAMTANAMKGDREECLRAGMNGYVSKPVVPKELYDAVETIPVRTITGAPSAQRVSVPSDASTQNVPPERKREAVVDDNRFIDWDHVQGRFSGEKSFVGELAVILRHQSIDLFAEMQKGAQSSDTKSIHLAAHTLKSSLSAFSIEPAIAIAQQIESATGDDSLDDVPQLLETLQPMLSQVRVELDQFLGS</sequence>
<dbReference type="CDD" id="cd00082">
    <property type="entry name" value="HisKA"/>
    <property type="match status" value="1"/>
</dbReference>
<dbReference type="Gene3D" id="1.20.120.160">
    <property type="entry name" value="HPT domain"/>
    <property type="match status" value="1"/>
</dbReference>
<dbReference type="InterPro" id="IPR036890">
    <property type="entry name" value="HATPase_C_sf"/>
</dbReference>
<comment type="catalytic activity">
    <reaction evidence="1">
        <text>ATP + protein L-histidine = ADP + protein N-phospho-L-histidine.</text>
        <dbReference type="EC" id="2.7.13.3"/>
    </reaction>
</comment>
<accession>M5U6J8</accession>
<keyword evidence="9 21" id="KW-0418">Kinase</keyword>
<evidence type="ECO:0000256" key="4">
    <source>
        <dbReference type="ARBA" id="ARBA00022475"/>
    </source>
</evidence>
<dbReference type="PRINTS" id="PR00344">
    <property type="entry name" value="BCTRLSENSOR"/>
</dbReference>
<dbReference type="AlphaFoldDB" id="M5U6J8"/>
<dbReference type="FunFam" id="3.30.565.10:FF:000010">
    <property type="entry name" value="Sensor histidine kinase RcsC"/>
    <property type="match status" value="1"/>
</dbReference>
<dbReference type="EC" id="2.7.13.3" evidence="3"/>
<dbReference type="CDD" id="cd00156">
    <property type="entry name" value="REC"/>
    <property type="match status" value="1"/>
</dbReference>
<dbReference type="InterPro" id="IPR008207">
    <property type="entry name" value="Sig_transdc_His_kin_Hpt_dom"/>
</dbReference>
<evidence type="ECO:0000259" key="18">
    <source>
        <dbReference type="PROSITE" id="PS50109"/>
    </source>
</evidence>
<evidence type="ECO:0000256" key="9">
    <source>
        <dbReference type="ARBA" id="ARBA00022777"/>
    </source>
</evidence>
<evidence type="ECO:0000256" key="12">
    <source>
        <dbReference type="ARBA" id="ARBA00023012"/>
    </source>
</evidence>
<evidence type="ECO:0000259" key="19">
    <source>
        <dbReference type="PROSITE" id="PS50110"/>
    </source>
</evidence>
<dbReference type="PROSITE" id="PS50894">
    <property type="entry name" value="HPT"/>
    <property type="match status" value="1"/>
</dbReference>
<gene>
    <name evidence="21" type="ORF">RSSM_05050</name>
</gene>
<dbReference type="PROSITE" id="PS50110">
    <property type="entry name" value="RESPONSE_REGULATORY"/>
    <property type="match status" value="2"/>
</dbReference>
<keyword evidence="10" id="KW-0067">ATP-binding</keyword>
<dbReference type="SMART" id="SM00387">
    <property type="entry name" value="HATPase_c"/>
    <property type="match status" value="1"/>
</dbReference>
<dbReference type="PROSITE" id="PS50109">
    <property type="entry name" value="HIS_KIN"/>
    <property type="match status" value="1"/>
</dbReference>
<feature type="modified residue" description="4-aspartylphosphate" evidence="15">
    <location>
        <position position="583"/>
    </location>
</feature>
<dbReference type="SUPFAM" id="SSF47226">
    <property type="entry name" value="Histidine-containing phosphotransfer domain, HPT domain"/>
    <property type="match status" value="1"/>
</dbReference>
<dbReference type="SUPFAM" id="SSF47384">
    <property type="entry name" value="Homodimeric domain of signal transducing histidine kinase"/>
    <property type="match status" value="1"/>
</dbReference>
<keyword evidence="22" id="KW-1185">Reference proteome</keyword>
<evidence type="ECO:0000313" key="22">
    <source>
        <dbReference type="Proteomes" id="UP000011885"/>
    </source>
</evidence>
<feature type="modified residue" description="Phosphohistidine" evidence="14">
    <location>
        <position position="743"/>
    </location>
</feature>
<dbReference type="GO" id="GO:0005524">
    <property type="term" value="F:ATP binding"/>
    <property type="evidence" value="ECO:0007669"/>
    <property type="project" value="UniProtKB-KW"/>
</dbReference>
<dbReference type="CDD" id="cd16922">
    <property type="entry name" value="HATPase_EvgS-ArcB-TorS-like"/>
    <property type="match status" value="1"/>
</dbReference>
<dbReference type="OrthoDB" id="9762493at2"/>
<dbReference type="InterPro" id="IPR036641">
    <property type="entry name" value="HPT_dom_sf"/>
</dbReference>
<dbReference type="EMBL" id="ANOH01000347">
    <property type="protein sequence ID" value="EMI53496.1"/>
    <property type="molecule type" value="Genomic_DNA"/>
</dbReference>